<evidence type="ECO:0000313" key="9">
    <source>
        <dbReference type="Proteomes" id="UP000236630"/>
    </source>
</evidence>
<keyword evidence="6" id="KW-0472">Membrane</keyword>
<dbReference type="STRING" id="55188.A0A2H5PQW8"/>
<dbReference type="Pfam" id="PF03016">
    <property type="entry name" value="Exostosin_GT47"/>
    <property type="match status" value="1"/>
</dbReference>
<dbReference type="PANTHER" id="PTHR11062:SF316">
    <property type="entry name" value="XYLOGLUCAN GALACTOSYLTRANSFERASE GT12-RELATED"/>
    <property type="match status" value="1"/>
</dbReference>
<dbReference type="GO" id="GO:0016757">
    <property type="term" value="F:glycosyltransferase activity"/>
    <property type="evidence" value="ECO:0007669"/>
    <property type="project" value="UniProtKB-KW"/>
</dbReference>
<dbReference type="InterPro" id="IPR040911">
    <property type="entry name" value="Exostosin_GT47"/>
</dbReference>
<keyword evidence="9" id="KW-1185">Reference proteome</keyword>
<evidence type="ECO:0000313" key="8">
    <source>
        <dbReference type="EMBL" id="GAY54749.1"/>
    </source>
</evidence>
<accession>A0A2H5PQW8</accession>
<dbReference type="AlphaFoldDB" id="A0A2H5PQW8"/>
<evidence type="ECO:0000256" key="5">
    <source>
        <dbReference type="ARBA" id="ARBA00023034"/>
    </source>
</evidence>
<feature type="domain" description="Exostosin GT47" evidence="7">
    <location>
        <begin position="118"/>
        <end position="220"/>
    </location>
</feature>
<evidence type="ECO:0000256" key="2">
    <source>
        <dbReference type="ARBA" id="ARBA00010271"/>
    </source>
</evidence>
<keyword evidence="4" id="KW-0735">Signal-anchor</keyword>
<feature type="transmembrane region" description="Helical" evidence="6">
    <location>
        <begin position="12"/>
        <end position="31"/>
    </location>
</feature>
<evidence type="ECO:0000256" key="6">
    <source>
        <dbReference type="SAM" id="Phobius"/>
    </source>
</evidence>
<dbReference type="PANTHER" id="PTHR11062">
    <property type="entry name" value="EXOSTOSIN HEPARAN SULFATE GLYCOSYLTRANSFERASE -RELATED"/>
    <property type="match status" value="1"/>
</dbReference>
<name>A0A2H5PQW8_CITUN</name>
<organism evidence="8 9">
    <name type="scientific">Citrus unshiu</name>
    <name type="common">Satsuma mandarin</name>
    <name type="synonym">Citrus nobilis var. unshiu</name>
    <dbReference type="NCBI Taxonomy" id="55188"/>
    <lineage>
        <taxon>Eukaryota</taxon>
        <taxon>Viridiplantae</taxon>
        <taxon>Streptophyta</taxon>
        <taxon>Embryophyta</taxon>
        <taxon>Tracheophyta</taxon>
        <taxon>Spermatophyta</taxon>
        <taxon>Magnoliopsida</taxon>
        <taxon>eudicotyledons</taxon>
        <taxon>Gunneridae</taxon>
        <taxon>Pentapetalae</taxon>
        <taxon>rosids</taxon>
        <taxon>malvids</taxon>
        <taxon>Sapindales</taxon>
        <taxon>Rutaceae</taxon>
        <taxon>Aurantioideae</taxon>
        <taxon>Citrus</taxon>
    </lineage>
</organism>
<proteinExistence type="inferred from homology"/>
<evidence type="ECO:0000256" key="1">
    <source>
        <dbReference type="ARBA" id="ARBA00004323"/>
    </source>
</evidence>
<keyword evidence="6" id="KW-1133">Transmembrane helix</keyword>
<dbReference type="Proteomes" id="UP000236630">
    <property type="component" value="Unassembled WGS sequence"/>
</dbReference>
<keyword evidence="3" id="KW-0808">Transferase</keyword>
<sequence length="278" mass="32386">MKTKISRRCYNLIGLVILFAFLLFLTLLISFDYSTSSRGRNGALIPSVNNFAEAINSSQNSKHYRNFRELSKENQNTSVLDSCFGQYIYVHDLPRRFNDDVVNNCTLLCKWFDMCPFIQKILKDQPEWKRMWGRDHFFVAGRIAWDFHRQSDNRFDWGSKLNTFPEFMNMTMLTIESIFRSNEFAIPYPSNFHPSGKGEVLEWQNKMRNRTRRHLFSFAASGTFCKLIECFPKPEGTTCDNPVAVVELDAFQCSSIQALLMINISGIYPRILLNIPFS</sequence>
<dbReference type="GO" id="GO:0000139">
    <property type="term" value="C:Golgi membrane"/>
    <property type="evidence" value="ECO:0007669"/>
    <property type="project" value="UniProtKB-SubCell"/>
</dbReference>
<gene>
    <name evidence="8" type="ORF">CUMW_159090</name>
</gene>
<reference evidence="8 9" key="1">
    <citation type="journal article" date="2017" name="Front. Genet.">
        <title>Draft sequencing of the heterozygous diploid genome of Satsuma (Citrus unshiu Marc.) using a hybrid assembly approach.</title>
        <authorList>
            <person name="Shimizu T."/>
            <person name="Tanizawa Y."/>
            <person name="Mochizuki T."/>
            <person name="Nagasaki H."/>
            <person name="Yoshioka T."/>
            <person name="Toyoda A."/>
            <person name="Fujiyama A."/>
            <person name="Kaminuma E."/>
            <person name="Nakamura Y."/>
        </authorList>
    </citation>
    <scope>NUCLEOTIDE SEQUENCE [LARGE SCALE GENOMIC DNA]</scope>
    <source>
        <strain evidence="9">cv. Miyagawa wase</strain>
    </source>
</reference>
<dbReference type="InterPro" id="IPR004263">
    <property type="entry name" value="Exostosin"/>
</dbReference>
<keyword evidence="5" id="KW-0333">Golgi apparatus</keyword>
<evidence type="ECO:0000259" key="7">
    <source>
        <dbReference type="Pfam" id="PF03016"/>
    </source>
</evidence>
<keyword evidence="3" id="KW-0328">Glycosyltransferase</keyword>
<comment type="subcellular location">
    <subcellularLocation>
        <location evidence="1">Golgi apparatus membrane</location>
        <topology evidence="1">Single-pass type II membrane protein</topology>
    </subcellularLocation>
</comment>
<protein>
    <recommendedName>
        <fullName evidence="7">Exostosin GT47 domain-containing protein</fullName>
    </recommendedName>
</protein>
<dbReference type="EMBL" id="BDQV01000109">
    <property type="protein sequence ID" value="GAY54749.1"/>
    <property type="molecule type" value="Genomic_DNA"/>
</dbReference>
<comment type="similarity">
    <text evidence="2">Belongs to the glycosyltransferase 47 family.</text>
</comment>
<keyword evidence="6" id="KW-0812">Transmembrane</keyword>
<comment type="caution">
    <text evidence="8">The sequence shown here is derived from an EMBL/GenBank/DDBJ whole genome shotgun (WGS) entry which is preliminary data.</text>
</comment>
<evidence type="ECO:0000256" key="3">
    <source>
        <dbReference type="ARBA" id="ARBA00022676"/>
    </source>
</evidence>
<evidence type="ECO:0000256" key="4">
    <source>
        <dbReference type="ARBA" id="ARBA00022968"/>
    </source>
</evidence>